<organism evidence="1 2">
    <name type="scientific">Roseivirga spongicola</name>
    <dbReference type="NCBI Taxonomy" id="333140"/>
    <lineage>
        <taxon>Bacteria</taxon>
        <taxon>Pseudomonadati</taxon>
        <taxon>Bacteroidota</taxon>
        <taxon>Cytophagia</taxon>
        <taxon>Cytophagales</taxon>
        <taxon>Roseivirgaceae</taxon>
        <taxon>Roseivirga</taxon>
    </lineage>
</organism>
<dbReference type="RefSeq" id="WP_068219238.1">
    <property type="nucleotide sequence ID" value="NZ_CP139724.1"/>
</dbReference>
<dbReference type="AlphaFoldDB" id="A0A150XAD7"/>
<evidence type="ECO:0000313" key="1">
    <source>
        <dbReference type="EMBL" id="KYG75632.1"/>
    </source>
</evidence>
<protein>
    <recommendedName>
        <fullName evidence="3">Phosphoribosylpyrophosphate synthetase</fullName>
    </recommendedName>
</protein>
<dbReference type="OrthoDB" id="8418771at2"/>
<comment type="caution">
    <text evidence="1">The sequence shown here is derived from an EMBL/GenBank/DDBJ whole genome shotgun (WGS) entry which is preliminary data.</text>
</comment>
<reference evidence="1 2" key="1">
    <citation type="submission" date="2016-01" db="EMBL/GenBank/DDBJ databases">
        <title>Genome sequencing of Roseivirga spongicola UST030701-084.</title>
        <authorList>
            <person name="Selvaratnam C."/>
            <person name="Thevarajoo S."/>
            <person name="Goh K.M."/>
            <person name="Ee R."/>
            <person name="Chan K.-G."/>
            <person name="Chong C.S."/>
        </authorList>
    </citation>
    <scope>NUCLEOTIDE SEQUENCE [LARGE SCALE GENOMIC DNA]</scope>
    <source>
        <strain evidence="1 2">UST030701-084</strain>
    </source>
</reference>
<accession>A0A150XAD7</accession>
<sequence length="100" mass="11216">MMKTNEETLSQVMATLNERGYKEQFELTEDGVNALASKQKFKPTDLKIIKKYRFDGMTNPGDESTLYSLESKGGLKGTLVISGDVNSEEHQTVLNQIPEE</sequence>
<evidence type="ECO:0008006" key="3">
    <source>
        <dbReference type="Google" id="ProtNLM"/>
    </source>
</evidence>
<dbReference type="Proteomes" id="UP000075606">
    <property type="component" value="Unassembled WGS sequence"/>
</dbReference>
<proteinExistence type="predicted"/>
<gene>
    <name evidence="1" type="ORF">AWW68_07290</name>
</gene>
<dbReference type="STRING" id="333140.AWW68_07290"/>
<keyword evidence="2" id="KW-1185">Reference proteome</keyword>
<dbReference type="EMBL" id="LRPC01000012">
    <property type="protein sequence ID" value="KYG75632.1"/>
    <property type="molecule type" value="Genomic_DNA"/>
</dbReference>
<evidence type="ECO:0000313" key="2">
    <source>
        <dbReference type="Proteomes" id="UP000075606"/>
    </source>
</evidence>
<name>A0A150XAD7_9BACT</name>